<reference evidence="2" key="1">
    <citation type="submission" date="2021-12" db="EMBL/GenBank/DDBJ databases">
        <authorList>
            <person name="Zaccaron A."/>
            <person name="Stergiopoulos I."/>
        </authorList>
    </citation>
    <scope>NUCLEOTIDE SEQUENCE</scope>
    <source>
        <strain evidence="2">Race5_Kim</strain>
    </source>
</reference>
<proteinExistence type="predicted"/>
<gene>
    <name evidence="2" type="ORF">CLAFUR5_03641</name>
</gene>
<evidence type="ECO:0000313" key="2">
    <source>
        <dbReference type="EMBL" id="UJO13140.1"/>
    </source>
</evidence>
<evidence type="ECO:0000313" key="3">
    <source>
        <dbReference type="Proteomes" id="UP000756132"/>
    </source>
</evidence>
<dbReference type="AlphaFoldDB" id="A0A9Q8P4J6"/>
<keyword evidence="3" id="KW-1185">Reference proteome</keyword>
<reference evidence="2" key="2">
    <citation type="journal article" date="2022" name="Microb. Genom.">
        <title>A chromosome-scale genome assembly of the tomato pathogen Cladosporium fulvum reveals a compartmentalized genome architecture and the presence of a dispensable chromosome.</title>
        <authorList>
            <person name="Zaccaron A.Z."/>
            <person name="Chen L.H."/>
            <person name="Samaras A."/>
            <person name="Stergiopoulos I."/>
        </authorList>
    </citation>
    <scope>NUCLEOTIDE SEQUENCE</scope>
    <source>
        <strain evidence="2">Race5_Kim</strain>
    </source>
</reference>
<feature type="compositionally biased region" description="Polar residues" evidence="1">
    <location>
        <begin position="57"/>
        <end position="72"/>
    </location>
</feature>
<accession>A0A9Q8P4J6</accession>
<protein>
    <submittedName>
        <fullName evidence="2">Uncharacterized protein</fullName>
    </submittedName>
</protein>
<dbReference type="Proteomes" id="UP000756132">
    <property type="component" value="Chromosome 2"/>
</dbReference>
<evidence type="ECO:0000256" key="1">
    <source>
        <dbReference type="SAM" id="MobiDB-lite"/>
    </source>
</evidence>
<dbReference type="OrthoDB" id="10546002at2759"/>
<feature type="compositionally biased region" description="Basic residues" evidence="1">
    <location>
        <begin position="76"/>
        <end position="87"/>
    </location>
</feature>
<organism evidence="2 3">
    <name type="scientific">Passalora fulva</name>
    <name type="common">Tomato leaf mold</name>
    <name type="synonym">Cladosporium fulvum</name>
    <dbReference type="NCBI Taxonomy" id="5499"/>
    <lineage>
        <taxon>Eukaryota</taxon>
        <taxon>Fungi</taxon>
        <taxon>Dikarya</taxon>
        <taxon>Ascomycota</taxon>
        <taxon>Pezizomycotina</taxon>
        <taxon>Dothideomycetes</taxon>
        <taxon>Dothideomycetidae</taxon>
        <taxon>Mycosphaerellales</taxon>
        <taxon>Mycosphaerellaceae</taxon>
        <taxon>Fulvia</taxon>
    </lineage>
</organism>
<dbReference type="GeneID" id="71983519"/>
<dbReference type="KEGG" id="ffu:CLAFUR5_03641"/>
<name>A0A9Q8P4J6_PASFU</name>
<dbReference type="EMBL" id="CP090164">
    <property type="protein sequence ID" value="UJO13140.1"/>
    <property type="molecule type" value="Genomic_DNA"/>
</dbReference>
<sequence>MIKELAQKRQYLKDNGYLSLQDEREELQKQVNAQSRLGRTGSYRHHGAGALKPVTRHLNSNKPGLAGNNTDSPGKIAKKPKKPAPGR</sequence>
<feature type="region of interest" description="Disordered" evidence="1">
    <location>
        <begin position="29"/>
        <end position="87"/>
    </location>
</feature>
<dbReference type="RefSeq" id="XP_047757506.1">
    <property type="nucleotide sequence ID" value="XM_047902789.1"/>
</dbReference>